<dbReference type="STRING" id="28091.SAMEA3174300_00612"/>
<evidence type="ECO:0000256" key="2">
    <source>
        <dbReference type="HAMAP-Rule" id="MF_00460"/>
    </source>
</evidence>
<dbReference type="RefSeq" id="WP_004283379.1">
    <property type="nucleotide sequence ID" value="NZ_CAUJRG010000008.1"/>
</dbReference>
<dbReference type="PANTHER" id="PTHR37483:SF1">
    <property type="entry name" value="UPF0125 PROTEIN RATB"/>
    <property type="match status" value="1"/>
</dbReference>
<reference evidence="3 4" key="1">
    <citation type="submission" date="2018-12" db="EMBL/GenBank/DDBJ databases">
        <authorList>
            <consortium name="Pathogen Informatics"/>
        </authorList>
    </citation>
    <scope>NUCLEOTIDE SEQUENCE [LARGE SCALE GENOMIC DNA]</scope>
    <source>
        <strain evidence="3 4">NCTC12742</strain>
    </source>
</reference>
<comment type="similarity">
    <text evidence="1 2">Belongs to the UPF0125 (RnfH) family.</text>
</comment>
<evidence type="ECO:0000256" key="1">
    <source>
        <dbReference type="ARBA" id="ARBA00010645"/>
    </source>
</evidence>
<dbReference type="Gene3D" id="3.10.20.280">
    <property type="entry name" value="RnfH-like"/>
    <property type="match status" value="1"/>
</dbReference>
<dbReference type="Pfam" id="PF03658">
    <property type="entry name" value="Ub-RnfH"/>
    <property type="match status" value="1"/>
</dbReference>
<dbReference type="InterPro" id="IPR016155">
    <property type="entry name" value="Mopterin_synth/thiamin_S_b"/>
</dbReference>
<dbReference type="OrthoDB" id="9796575at2"/>
<organism evidence="3 4">
    <name type="scientific">Neisseria weaveri</name>
    <dbReference type="NCBI Taxonomy" id="28091"/>
    <lineage>
        <taxon>Bacteria</taxon>
        <taxon>Pseudomonadati</taxon>
        <taxon>Pseudomonadota</taxon>
        <taxon>Betaproteobacteria</taxon>
        <taxon>Neisseriales</taxon>
        <taxon>Neisseriaceae</taxon>
        <taxon>Neisseria</taxon>
    </lineage>
</organism>
<dbReference type="InterPro" id="IPR005346">
    <property type="entry name" value="RnfH"/>
</dbReference>
<dbReference type="EMBL" id="LR134533">
    <property type="protein sequence ID" value="VEJ52131.1"/>
    <property type="molecule type" value="Genomic_DNA"/>
</dbReference>
<protein>
    <recommendedName>
        <fullName evidence="2">UPF0125 protein NCTC12742_02045</fullName>
    </recommendedName>
</protein>
<dbReference type="NCBIfam" id="NF002490">
    <property type="entry name" value="PRK01777.1"/>
    <property type="match status" value="1"/>
</dbReference>
<dbReference type="PANTHER" id="PTHR37483">
    <property type="entry name" value="UPF0125 PROTEIN RATB"/>
    <property type="match status" value="1"/>
</dbReference>
<accession>A0A448VQT7</accession>
<keyword evidence="4" id="KW-1185">Reference proteome</keyword>
<dbReference type="AlphaFoldDB" id="A0A448VQT7"/>
<dbReference type="SUPFAM" id="SSF54285">
    <property type="entry name" value="MoaD/ThiS"/>
    <property type="match status" value="1"/>
</dbReference>
<dbReference type="InterPro" id="IPR037021">
    <property type="entry name" value="RnfH_sf"/>
</dbReference>
<evidence type="ECO:0000313" key="3">
    <source>
        <dbReference type="EMBL" id="VEJ52131.1"/>
    </source>
</evidence>
<name>A0A448VQT7_9NEIS</name>
<evidence type="ECO:0000313" key="4">
    <source>
        <dbReference type="Proteomes" id="UP000272771"/>
    </source>
</evidence>
<sequence>MVEIEVVYGTADRQFLQVIQVKAGTTAREAVRLSDVAAQFPEADIEKSPLGIFGKRVKDDTVLRSKDRVEVYRPLLIDPKDARRLRVKNQE</sequence>
<dbReference type="KEGG" id="nwe:SAMEA3174300_0612"/>
<proteinExistence type="inferred from homology"/>
<gene>
    <name evidence="3" type="ORF">NCTC12742_02045</name>
</gene>
<dbReference type="Proteomes" id="UP000272771">
    <property type="component" value="Chromosome"/>
</dbReference>
<dbReference type="HAMAP" id="MF_00460">
    <property type="entry name" value="UPF0125_RnfH"/>
    <property type="match status" value="1"/>
</dbReference>